<evidence type="ECO:0000256" key="1">
    <source>
        <dbReference type="SAM" id="SignalP"/>
    </source>
</evidence>
<evidence type="ECO:0000313" key="3">
    <source>
        <dbReference type="Proteomes" id="UP000825935"/>
    </source>
</evidence>
<keyword evidence="1" id="KW-0732">Signal</keyword>
<evidence type="ECO:0000313" key="2">
    <source>
        <dbReference type="EMBL" id="KAH7435061.1"/>
    </source>
</evidence>
<gene>
    <name evidence="2" type="ORF">KP509_06G047400</name>
</gene>
<protein>
    <submittedName>
        <fullName evidence="2">Uncharacterized protein</fullName>
    </submittedName>
</protein>
<name>A0A8T2UFQ3_CERRI</name>
<sequence length="88" mass="9968">MFNRRAFFLLGFYLLLLLHASSHNYVLVRKLGGQGGADNPGPVDQQWYWVLSKLDNKQAYRKDMQINLARHARLGGGDIPAPVDPGFR</sequence>
<reference evidence="2" key="1">
    <citation type="submission" date="2021-08" db="EMBL/GenBank/DDBJ databases">
        <title>WGS assembly of Ceratopteris richardii.</title>
        <authorList>
            <person name="Marchant D.B."/>
            <person name="Chen G."/>
            <person name="Jenkins J."/>
            <person name="Shu S."/>
            <person name="Leebens-Mack J."/>
            <person name="Grimwood J."/>
            <person name="Schmutz J."/>
            <person name="Soltis P."/>
            <person name="Soltis D."/>
            <person name="Chen Z.-H."/>
        </authorList>
    </citation>
    <scope>NUCLEOTIDE SEQUENCE</scope>
    <source>
        <strain evidence="2">Whitten #5841</strain>
        <tissue evidence="2">Leaf</tissue>
    </source>
</reference>
<dbReference type="Proteomes" id="UP000825935">
    <property type="component" value="Chromosome 6"/>
</dbReference>
<comment type="caution">
    <text evidence="2">The sequence shown here is derived from an EMBL/GenBank/DDBJ whole genome shotgun (WGS) entry which is preliminary data.</text>
</comment>
<feature type="chain" id="PRO_5035852137" evidence="1">
    <location>
        <begin position="23"/>
        <end position="88"/>
    </location>
</feature>
<organism evidence="2 3">
    <name type="scientific">Ceratopteris richardii</name>
    <name type="common">Triangle waterfern</name>
    <dbReference type="NCBI Taxonomy" id="49495"/>
    <lineage>
        <taxon>Eukaryota</taxon>
        <taxon>Viridiplantae</taxon>
        <taxon>Streptophyta</taxon>
        <taxon>Embryophyta</taxon>
        <taxon>Tracheophyta</taxon>
        <taxon>Polypodiopsida</taxon>
        <taxon>Polypodiidae</taxon>
        <taxon>Polypodiales</taxon>
        <taxon>Pteridineae</taxon>
        <taxon>Pteridaceae</taxon>
        <taxon>Parkerioideae</taxon>
        <taxon>Ceratopteris</taxon>
    </lineage>
</organism>
<dbReference type="AlphaFoldDB" id="A0A8T2UFQ3"/>
<feature type="signal peptide" evidence="1">
    <location>
        <begin position="1"/>
        <end position="22"/>
    </location>
</feature>
<dbReference type="EMBL" id="CM035411">
    <property type="protein sequence ID" value="KAH7435061.1"/>
    <property type="molecule type" value="Genomic_DNA"/>
</dbReference>
<proteinExistence type="predicted"/>
<keyword evidence="3" id="KW-1185">Reference proteome</keyword>
<accession>A0A8T2UFQ3</accession>